<feature type="modified residue" description="4-aspartylphosphate" evidence="7">
    <location>
        <position position="58"/>
    </location>
</feature>
<dbReference type="Gene3D" id="3.30.565.10">
    <property type="entry name" value="Histidine kinase-like ATPase, C-terminal domain"/>
    <property type="match status" value="1"/>
</dbReference>
<evidence type="ECO:0000256" key="7">
    <source>
        <dbReference type="PROSITE-ProRule" id="PRU00169"/>
    </source>
</evidence>
<dbReference type="EC" id="2.7.13.3" evidence="2"/>
<name>A0AA41G0F5_9EURY</name>
<dbReference type="SMART" id="SM00387">
    <property type="entry name" value="HATPase_c"/>
    <property type="match status" value="1"/>
</dbReference>
<evidence type="ECO:0000256" key="1">
    <source>
        <dbReference type="ARBA" id="ARBA00000085"/>
    </source>
</evidence>
<dbReference type="Gene3D" id="3.40.50.2300">
    <property type="match status" value="1"/>
</dbReference>
<reference evidence="11" key="1">
    <citation type="submission" date="2021-06" db="EMBL/GenBank/DDBJ databases">
        <title>New haloarchaea isolates fom saline soil.</title>
        <authorList>
            <person name="Duran-Viseras A."/>
            <person name="Sanchez-Porro C.S."/>
            <person name="Ventosa A."/>
        </authorList>
    </citation>
    <scope>NUCLEOTIDE SEQUENCE</scope>
    <source>
        <strain evidence="11">JCM 18369</strain>
    </source>
</reference>
<dbReference type="SMART" id="SM00091">
    <property type="entry name" value="PAS"/>
    <property type="match status" value="1"/>
</dbReference>
<dbReference type="PROSITE" id="PS50112">
    <property type="entry name" value="PAS"/>
    <property type="match status" value="1"/>
</dbReference>
<dbReference type="NCBIfam" id="TIGR00229">
    <property type="entry name" value="sensory_box"/>
    <property type="match status" value="1"/>
</dbReference>
<dbReference type="Pfam" id="PF02518">
    <property type="entry name" value="HATPase_c"/>
    <property type="match status" value="1"/>
</dbReference>
<dbReference type="PRINTS" id="PR00344">
    <property type="entry name" value="BCTRLSENSOR"/>
</dbReference>
<dbReference type="PANTHER" id="PTHR43711:SF1">
    <property type="entry name" value="HISTIDINE KINASE 1"/>
    <property type="match status" value="1"/>
</dbReference>
<dbReference type="Pfam" id="PF00072">
    <property type="entry name" value="Response_reg"/>
    <property type="match status" value="1"/>
</dbReference>
<dbReference type="InterPro" id="IPR000014">
    <property type="entry name" value="PAS"/>
</dbReference>
<dbReference type="PROSITE" id="PS50109">
    <property type="entry name" value="HIS_KIN"/>
    <property type="match status" value="1"/>
</dbReference>
<dbReference type="PANTHER" id="PTHR43711">
    <property type="entry name" value="TWO-COMPONENT HISTIDINE KINASE"/>
    <property type="match status" value="1"/>
</dbReference>
<dbReference type="SUPFAM" id="SSF52172">
    <property type="entry name" value="CheY-like"/>
    <property type="match status" value="1"/>
</dbReference>
<dbReference type="GO" id="GO:0000155">
    <property type="term" value="F:phosphorelay sensor kinase activity"/>
    <property type="evidence" value="ECO:0007669"/>
    <property type="project" value="InterPro"/>
</dbReference>
<dbReference type="CDD" id="cd00156">
    <property type="entry name" value="REC"/>
    <property type="match status" value="1"/>
</dbReference>
<keyword evidence="12" id="KW-1185">Reference proteome</keyword>
<dbReference type="InterPro" id="IPR011006">
    <property type="entry name" value="CheY-like_superfamily"/>
</dbReference>
<proteinExistence type="predicted"/>
<dbReference type="Gene3D" id="1.10.287.130">
    <property type="match status" value="1"/>
</dbReference>
<evidence type="ECO:0000256" key="6">
    <source>
        <dbReference type="ARBA" id="ARBA00023012"/>
    </source>
</evidence>
<dbReference type="SMART" id="SM00388">
    <property type="entry name" value="HisKA"/>
    <property type="match status" value="1"/>
</dbReference>
<dbReference type="SUPFAM" id="SSF55785">
    <property type="entry name" value="PYP-like sensor domain (PAS domain)"/>
    <property type="match status" value="1"/>
</dbReference>
<sequence length="461" mass="50404">MSSINTIRTLVVDDSDFFAEMTADTLTQEHDIDAVAATGASEALDRLESGGFDCVVSDYEMPEMDGLELLDEIRRDNPSIPFILLTGRGDEETASAAIAAGVADYLLKLEVVEDKQYGRLANRIENVVSQDRTRKKFESLVADSPDGIAHLTIDGRILSVNPSMADRLGADADALVDRNLRDVMDAEVADQRIEAGRRVVETGEATRSEDAVGDHHYQNQYIPVDSYRESDTFQLVSRDITDRVERQRKLERQNERLEEFASVVSHDLRNPLNVAQSALDLLDVDGEENADLVGKIDRSLDRMGCIIEDVLTLARQGRTVDDPQEAELETLASTAWNWIEAEQSSLAVESSAELEADRGRVQDLLANLFRNAIEHNDGEVDIEVGLLPDGDAGFYVADDGSGVSEDADEVFEMGYTSSEDGTGFGLAIVEQVAEAHGWSVDLATSAGGGARFEVTGVDLRN</sequence>
<dbReference type="InterPro" id="IPR003661">
    <property type="entry name" value="HisK_dim/P_dom"/>
</dbReference>
<evidence type="ECO:0000256" key="3">
    <source>
        <dbReference type="ARBA" id="ARBA00022553"/>
    </source>
</evidence>
<feature type="domain" description="PAS" evidence="10">
    <location>
        <begin position="133"/>
        <end position="203"/>
    </location>
</feature>
<dbReference type="Proteomes" id="UP001166304">
    <property type="component" value="Unassembled WGS sequence"/>
</dbReference>
<dbReference type="EMBL" id="JAHQXE010000001">
    <property type="protein sequence ID" value="MBV0901171.1"/>
    <property type="molecule type" value="Genomic_DNA"/>
</dbReference>
<dbReference type="InterPro" id="IPR004358">
    <property type="entry name" value="Sig_transdc_His_kin-like_C"/>
</dbReference>
<dbReference type="Gene3D" id="3.30.450.20">
    <property type="entry name" value="PAS domain"/>
    <property type="match status" value="1"/>
</dbReference>
<dbReference type="SUPFAM" id="SSF47384">
    <property type="entry name" value="Homodimeric domain of signal transducing histidine kinase"/>
    <property type="match status" value="1"/>
</dbReference>
<keyword evidence="3 7" id="KW-0597">Phosphoprotein</keyword>
<dbReference type="InterPro" id="IPR036890">
    <property type="entry name" value="HATPase_C_sf"/>
</dbReference>
<keyword evidence="4" id="KW-0808">Transferase</keyword>
<keyword evidence="5" id="KW-0418">Kinase</keyword>
<dbReference type="SUPFAM" id="SSF55874">
    <property type="entry name" value="ATPase domain of HSP90 chaperone/DNA topoisomerase II/histidine kinase"/>
    <property type="match status" value="1"/>
</dbReference>
<keyword evidence="6" id="KW-0902">Two-component regulatory system</keyword>
<evidence type="ECO:0000256" key="5">
    <source>
        <dbReference type="ARBA" id="ARBA00022777"/>
    </source>
</evidence>
<feature type="domain" description="Response regulatory" evidence="9">
    <location>
        <begin position="8"/>
        <end position="123"/>
    </location>
</feature>
<feature type="domain" description="Histidine kinase" evidence="8">
    <location>
        <begin position="263"/>
        <end position="455"/>
    </location>
</feature>
<evidence type="ECO:0000259" key="10">
    <source>
        <dbReference type="PROSITE" id="PS50112"/>
    </source>
</evidence>
<gene>
    <name evidence="11" type="ORF">KTS37_05155</name>
</gene>
<dbReference type="InterPro" id="IPR013656">
    <property type="entry name" value="PAS_4"/>
</dbReference>
<accession>A0AA41G0F5</accession>
<dbReference type="PROSITE" id="PS50110">
    <property type="entry name" value="RESPONSE_REGULATORY"/>
    <property type="match status" value="1"/>
</dbReference>
<evidence type="ECO:0000259" key="8">
    <source>
        <dbReference type="PROSITE" id="PS50109"/>
    </source>
</evidence>
<dbReference type="InterPro" id="IPR001789">
    <property type="entry name" value="Sig_transdc_resp-reg_receiver"/>
</dbReference>
<dbReference type="InterPro" id="IPR003594">
    <property type="entry name" value="HATPase_dom"/>
</dbReference>
<dbReference type="InterPro" id="IPR036097">
    <property type="entry name" value="HisK_dim/P_sf"/>
</dbReference>
<dbReference type="InterPro" id="IPR005467">
    <property type="entry name" value="His_kinase_dom"/>
</dbReference>
<comment type="catalytic activity">
    <reaction evidence="1">
        <text>ATP + protein L-histidine = ADP + protein N-phospho-L-histidine.</text>
        <dbReference type="EC" id="2.7.13.3"/>
    </reaction>
</comment>
<dbReference type="CDD" id="cd00082">
    <property type="entry name" value="HisKA"/>
    <property type="match status" value="1"/>
</dbReference>
<comment type="caution">
    <text evidence="11">The sequence shown here is derived from an EMBL/GenBank/DDBJ whole genome shotgun (WGS) entry which is preliminary data.</text>
</comment>
<dbReference type="AlphaFoldDB" id="A0AA41G0F5"/>
<dbReference type="SMART" id="SM00448">
    <property type="entry name" value="REC"/>
    <property type="match status" value="1"/>
</dbReference>
<dbReference type="RefSeq" id="WP_162414801.1">
    <property type="nucleotide sequence ID" value="NZ_JAHQXE010000001.1"/>
</dbReference>
<evidence type="ECO:0000256" key="2">
    <source>
        <dbReference type="ARBA" id="ARBA00012438"/>
    </source>
</evidence>
<dbReference type="Pfam" id="PF08448">
    <property type="entry name" value="PAS_4"/>
    <property type="match status" value="1"/>
</dbReference>
<dbReference type="Pfam" id="PF00512">
    <property type="entry name" value="HisKA"/>
    <property type="match status" value="1"/>
</dbReference>
<evidence type="ECO:0000256" key="4">
    <source>
        <dbReference type="ARBA" id="ARBA00022679"/>
    </source>
</evidence>
<dbReference type="InterPro" id="IPR035965">
    <property type="entry name" value="PAS-like_dom_sf"/>
</dbReference>
<protein>
    <recommendedName>
        <fullName evidence="2">histidine kinase</fullName>
        <ecNumber evidence="2">2.7.13.3</ecNumber>
    </recommendedName>
</protein>
<dbReference type="InterPro" id="IPR050736">
    <property type="entry name" value="Sensor_HK_Regulatory"/>
</dbReference>
<evidence type="ECO:0000313" key="12">
    <source>
        <dbReference type="Proteomes" id="UP001166304"/>
    </source>
</evidence>
<organism evidence="11 12">
    <name type="scientific">Haloarcula salina</name>
    <dbReference type="NCBI Taxonomy" id="1429914"/>
    <lineage>
        <taxon>Archaea</taxon>
        <taxon>Methanobacteriati</taxon>
        <taxon>Methanobacteriota</taxon>
        <taxon>Stenosarchaea group</taxon>
        <taxon>Halobacteria</taxon>
        <taxon>Halobacteriales</taxon>
        <taxon>Haloarculaceae</taxon>
        <taxon>Haloarcula</taxon>
    </lineage>
</organism>
<evidence type="ECO:0000259" key="9">
    <source>
        <dbReference type="PROSITE" id="PS50110"/>
    </source>
</evidence>
<evidence type="ECO:0000313" key="11">
    <source>
        <dbReference type="EMBL" id="MBV0901171.1"/>
    </source>
</evidence>